<keyword evidence="3" id="KW-1185">Reference proteome</keyword>
<dbReference type="AlphaFoldDB" id="A0A9P5HEY0"/>
<organism evidence="2 3">
    <name type="scientific">Cylindrodendrum hubeiense</name>
    <dbReference type="NCBI Taxonomy" id="595255"/>
    <lineage>
        <taxon>Eukaryota</taxon>
        <taxon>Fungi</taxon>
        <taxon>Dikarya</taxon>
        <taxon>Ascomycota</taxon>
        <taxon>Pezizomycotina</taxon>
        <taxon>Sordariomycetes</taxon>
        <taxon>Hypocreomycetidae</taxon>
        <taxon>Hypocreales</taxon>
        <taxon>Nectriaceae</taxon>
        <taxon>Cylindrodendrum</taxon>
    </lineage>
</organism>
<protein>
    <recommendedName>
        <fullName evidence="1">Heterokaryon incompatibility domain-containing protein</fullName>
    </recommendedName>
</protein>
<feature type="domain" description="Heterokaryon incompatibility" evidence="1">
    <location>
        <begin position="22"/>
        <end position="108"/>
    </location>
</feature>
<dbReference type="PANTHER" id="PTHR10622:SF10">
    <property type="entry name" value="HET DOMAIN-CONTAINING PROTEIN"/>
    <property type="match status" value="1"/>
</dbReference>
<gene>
    <name evidence="2" type="ORF">G7Z17_g5416</name>
</gene>
<sequence>MRLINAQTLEFEEFFENAVPKYAILSHTWERDEVLHQQFLQPEPATKRKAGYLKIERACSEARNRGLDYVWVDTCCIDKTSSAELSEAINSMFRWYEAAEVCLAYLVDVPPTENGGNSLFEASRWFTRGWTLQELLAPRALDFFASDWTFIANRTHLASRVSNITGIDEEYLLTDPSLGSRTDLLGTASIAKKMSWASMRITTRKEDIAYSLLGIFGVNIPLIYGEGAKAFLRLQEEIMRSAFDPTLLAWSPNLLVWNPTLLDWSKRSYEKPLTHGLHPPPNLFLGQTQWDI</sequence>
<dbReference type="Proteomes" id="UP000722485">
    <property type="component" value="Unassembled WGS sequence"/>
</dbReference>
<evidence type="ECO:0000313" key="3">
    <source>
        <dbReference type="Proteomes" id="UP000722485"/>
    </source>
</evidence>
<evidence type="ECO:0000313" key="2">
    <source>
        <dbReference type="EMBL" id="KAF7550885.1"/>
    </source>
</evidence>
<name>A0A9P5HEY0_9HYPO</name>
<dbReference type="OrthoDB" id="20872at2759"/>
<proteinExistence type="predicted"/>
<dbReference type="InterPro" id="IPR010730">
    <property type="entry name" value="HET"/>
</dbReference>
<accession>A0A9P5HEY0</accession>
<dbReference type="PANTHER" id="PTHR10622">
    <property type="entry name" value="HET DOMAIN-CONTAINING PROTEIN"/>
    <property type="match status" value="1"/>
</dbReference>
<dbReference type="EMBL" id="JAANBB010000089">
    <property type="protein sequence ID" value="KAF7550885.1"/>
    <property type="molecule type" value="Genomic_DNA"/>
</dbReference>
<dbReference type="Pfam" id="PF06985">
    <property type="entry name" value="HET"/>
    <property type="match status" value="1"/>
</dbReference>
<evidence type="ECO:0000259" key="1">
    <source>
        <dbReference type="Pfam" id="PF06985"/>
    </source>
</evidence>
<comment type="caution">
    <text evidence="2">The sequence shown here is derived from an EMBL/GenBank/DDBJ whole genome shotgun (WGS) entry which is preliminary data.</text>
</comment>
<reference evidence="2" key="1">
    <citation type="submission" date="2020-03" db="EMBL/GenBank/DDBJ databases">
        <title>Draft Genome Sequence of Cylindrodendrum hubeiense.</title>
        <authorList>
            <person name="Buettner E."/>
            <person name="Kellner H."/>
        </authorList>
    </citation>
    <scope>NUCLEOTIDE SEQUENCE</scope>
    <source>
        <strain evidence="2">IHI 201604</strain>
    </source>
</reference>